<keyword evidence="1" id="KW-0813">Transport</keyword>
<dbReference type="CDD" id="cd03214">
    <property type="entry name" value="ABC_Iron-Siderophores_B12_Hemin"/>
    <property type="match status" value="1"/>
</dbReference>
<dbReference type="InterPro" id="IPR003593">
    <property type="entry name" value="AAA+_ATPase"/>
</dbReference>
<evidence type="ECO:0000256" key="1">
    <source>
        <dbReference type="ARBA" id="ARBA00022448"/>
    </source>
</evidence>
<evidence type="ECO:0000256" key="5">
    <source>
        <dbReference type="ARBA" id="ARBA00037066"/>
    </source>
</evidence>
<accession>A0A023WVV3</accession>
<dbReference type="AlphaFoldDB" id="A0A023WVV3"/>
<feature type="domain" description="ABC transporter" evidence="6">
    <location>
        <begin position="2"/>
        <end position="238"/>
    </location>
</feature>
<name>A0A023WVV3_STUST</name>
<dbReference type="GO" id="GO:0016887">
    <property type="term" value="F:ATP hydrolysis activity"/>
    <property type="evidence" value="ECO:0007669"/>
    <property type="project" value="InterPro"/>
</dbReference>
<dbReference type="EMBL" id="CP007509">
    <property type="protein sequence ID" value="AHY44051.1"/>
    <property type="molecule type" value="Genomic_DNA"/>
</dbReference>
<evidence type="ECO:0000256" key="3">
    <source>
        <dbReference type="ARBA" id="ARBA00022840"/>
    </source>
</evidence>
<dbReference type="PATRIC" id="fig|316.97.peg.3367"/>
<dbReference type="Proteomes" id="UP000025238">
    <property type="component" value="Chromosome"/>
</dbReference>
<dbReference type="PANTHER" id="PTHR42794:SF1">
    <property type="entry name" value="HEMIN IMPORT ATP-BINDING PROTEIN HMUV"/>
    <property type="match status" value="1"/>
</dbReference>
<keyword evidence="4" id="KW-1278">Translocase</keyword>
<organism evidence="7 8">
    <name type="scientific">Stutzerimonas stutzeri</name>
    <name type="common">Pseudomonas stutzeri</name>
    <dbReference type="NCBI Taxonomy" id="316"/>
    <lineage>
        <taxon>Bacteria</taxon>
        <taxon>Pseudomonadati</taxon>
        <taxon>Pseudomonadota</taxon>
        <taxon>Gammaproteobacteria</taxon>
        <taxon>Pseudomonadales</taxon>
        <taxon>Pseudomonadaceae</taxon>
        <taxon>Stutzerimonas</taxon>
    </lineage>
</organism>
<dbReference type="OrthoDB" id="5292475at2"/>
<evidence type="ECO:0000259" key="6">
    <source>
        <dbReference type="PROSITE" id="PS50893"/>
    </source>
</evidence>
<comment type="function">
    <text evidence="5">Part of the ABC transporter complex HmuTUV involved in hemin import. Responsible for energy coupling to the transport system.</text>
</comment>
<gene>
    <name evidence="7" type="ORF">UIB01_16850</name>
</gene>
<dbReference type="KEGG" id="pstu:UIB01_16850"/>
<sequence>MLVGSDLTVRRGAITALQGVSLKLRPGQVFGVLGPNGAGKSTLLAALSGELTPSAGDVSLQGRALGDWSGVDRARCLAVLPQSSTLSFAFRVADVVAMGRLPHRTGRQADAAIVAAALAAADAQHLAARSYLKLSGGERQRVHLARVLAQLWPGGVGRVLLLDEPTSMLDPAHQHSILQAVRSFAAQGGAALVILHDLNLAARYCDRLLLLKNGCPHAEGSVDEVLRAEPLQAVFGLDVLVQRHPERGHPLIIAR</sequence>
<dbReference type="InterPro" id="IPR003439">
    <property type="entry name" value="ABC_transporter-like_ATP-bd"/>
</dbReference>
<proteinExistence type="predicted"/>
<protein>
    <submittedName>
        <fullName evidence="7">Hemin ABC transporter ATP-binding protein</fullName>
    </submittedName>
</protein>
<dbReference type="InterPro" id="IPR027417">
    <property type="entry name" value="P-loop_NTPase"/>
</dbReference>
<dbReference type="Gene3D" id="3.40.50.300">
    <property type="entry name" value="P-loop containing nucleotide triphosphate hydrolases"/>
    <property type="match status" value="1"/>
</dbReference>
<evidence type="ECO:0000313" key="7">
    <source>
        <dbReference type="EMBL" id="AHY44051.1"/>
    </source>
</evidence>
<reference evidence="7 8" key="1">
    <citation type="submission" date="2014-03" db="EMBL/GenBank/DDBJ databases">
        <title>Complete genome sequence of Pseudomonas stutzeri 19SMN4.</title>
        <authorList>
            <person name="Brunet-Galmes I."/>
            <person name="Nogales B."/>
            <person name="Busquets A."/>
            <person name="Pena A."/>
            <person name="Gomila M."/>
            <person name="Garcia-Valdes E."/>
            <person name="Lalucat J."/>
            <person name="Bennasar A."/>
            <person name="Bosch R."/>
        </authorList>
    </citation>
    <scope>NUCLEOTIDE SEQUENCE [LARGE SCALE GENOMIC DNA]</scope>
    <source>
        <strain evidence="7 8">19SMN4</strain>
    </source>
</reference>
<keyword evidence="3 7" id="KW-0067">ATP-binding</keyword>
<evidence type="ECO:0000256" key="4">
    <source>
        <dbReference type="ARBA" id="ARBA00022967"/>
    </source>
</evidence>
<dbReference type="GO" id="GO:0005524">
    <property type="term" value="F:ATP binding"/>
    <property type="evidence" value="ECO:0007669"/>
    <property type="project" value="UniProtKB-KW"/>
</dbReference>
<dbReference type="SMART" id="SM00382">
    <property type="entry name" value="AAA"/>
    <property type="match status" value="1"/>
</dbReference>
<dbReference type="SUPFAM" id="SSF52540">
    <property type="entry name" value="P-loop containing nucleoside triphosphate hydrolases"/>
    <property type="match status" value="1"/>
</dbReference>
<dbReference type="Pfam" id="PF00005">
    <property type="entry name" value="ABC_tran"/>
    <property type="match status" value="1"/>
</dbReference>
<dbReference type="NCBIfam" id="NF010068">
    <property type="entry name" value="PRK13548.1"/>
    <property type="match status" value="1"/>
</dbReference>
<evidence type="ECO:0000313" key="8">
    <source>
        <dbReference type="Proteomes" id="UP000025238"/>
    </source>
</evidence>
<evidence type="ECO:0000256" key="2">
    <source>
        <dbReference type="ARBA" id="ARBA00022741"/>
    </source>
</evidence>
<dbReference type="PANTHER" id="PTHR42794">
    <property type="entry name" value="HEMIN IMPORT ATP-BINDING PROTEIN HMUV"/>
    <property type="match status" value="1"/>
</dbReference>
<dbReference type="PROSITE" id="PS50893">
    <property type="entry name" value="ABC_TRANSPORTER_2"/>
    <property type="match status" value="1"/>
</dbReference>
<keyword evidence="2" id="KW-0547">Nucleotide-binding</keyword>